<dbReference type="EMBL" id="LCNO01000009">
    <property type="protein sequence ID" value="KKU57812.1"/>
    <property type="molecule type" value="Genomic_DNA"/>
</dbReference>
<comment type="caution">
    <text evidence="1">The sequence shown here is derived from an EMBL/GenBank/DDBJ whole genome shotgun (WGS) entry which is preliminary data.</text>
</comment>
<reference evidence="1 2" key="1">
    <citation type="journal article" date="2015" name="Nature">
        <title>rRNA introns, odd ribosomes, and small enigmatic genomes across a large radiation of phyla.</title>
        <authorList>
            <person name="Brown C.T."/>
            <person name="Hug L.A."/>
            <person name="Thomas B.C."/>
            <person name="Sharon I."/>
            <person name="Castelle C.J."/>
            <person name="Singh A."/>
            <person name="Wilkins M.J."/>
            <person name="Williams K.H."/>
            <person name="Banfield J.F."/>
        </authorList>
    </citation>
    <scope>NUCLEOTIDE SEQUENCE [LARGE SCALE GENOMIC DNA]</scope>
</reference>
<accession>A0A0G1RL42</accession>
<evidence type="ECO:0000313" key="2">
    <source>
        <dbReference type="Proteomes" id="UP000034307"/>
    </source>
</evidence>
<evidence type="ECO:0008006" key="3">
    <source>
        <dbReference type="Google" id="ProtNLM"/>
    </source>
</evidence>
<proteinExistence type="predicted"/>
<dbReference type="Proteomes" id="UP000034307">
    <property type="component" value="Unassembled WGS sequence"/>
</dbReference>
<sequence length="190" mass="20870">MNRILWLVSFAVGAPCTLVAAILLFFTFSPSPSAPLPAPRVLSATAPAFPSINSTVIAADARTIVLHRYLTRYKSPLIPLAGYIVATSDEYLLDYRLLVAIAQQESNLCKKIIPNSHNCWGYGIYGDKVTKFSSYEEGIKIVAKGLKKNYIDKGLTSPEEIMTKYTPPALEKGGSWAKGINQFLDDIELL</sequence>
<gene>
    <name evidence="1" type="ORF">UX80_C0009G0027</name>
</gene>
<dbReference type="AlphaFoldDB" id="A0A0G1RL42"/>
<evidence type="ECO:0000313" key="1">
    <source>
        <dbReference type="EMBL" id="KKU57812.1"/>
    </source>
</evidence>
<name>A0A0G1RL42_9BACT</name>
<dbReference type="STRING" id="1618358.UX80_C0009G0027"/>
<protein>
    <recommendedName>
        <fullName evidence="3">Mannosyl-glycoprotein endo-beta-N-acetylglucosamidase-like domain-containing protein</fullName>
    </recommendedName>
</protein>
<organism evidence="1 2">
    <name type="scientific">Candidatus Amesbacteria bacterium GW2011_GWA2_47_11b</name>
    <dbReference type="NCBI Taxonomy" id="1618358"/>
    <lineage>
        <taxon>Bacteria</taxon>
        <taxon>Candidatus Amesiibacteriota</taxon>
    </lineage>
</organism>